<proteinExistence type="predicted"/>
<feature type="transmembrane region" description="Helical" evidence="1">
    <location>
        <begin position="67"/>
        <end position="85"/>
    </location>
</feature>
<keyword evidence="1" id="KW-0812">Transmembrane</keyword>
<dbReference type="AlphaFoldDB" id="A0A317CH15"/>
<organism evidence="2 3">
    <name type="scientific">Leucothrix pacifica</name>
    <dbReference type="NCBI Taxonomy" id="1247513"/>
    <lineage>
        <taxon>Bacteria</taxon>
        <taxon>Pseudomonadati</taxon>
        <taxon>Pseudomonadota</taxon>
        <taxon>Gammaproteobacteria</taxon>
        <taxon>Thiotrichales</taxon>
        <taxon>Thiotrichaceae</taxon>
        <taxon>Leucothrix</taxon>
    </lineage>
</organism>
<accession>A0A317CH15</accession>
<keyword evidence="1" id="KW-0472">Membrane</keyword>
<dbReference type="EMBL" id="QGKM01000043">
    <property type="protein sequence ID" value="PWQ95590.1"/>
    <property type="molecule type" value="Genomic_DNA"/>
</dbReference>
<keyword evidence="1" id="KW-1133">Transmembrane helix</keyword>
<keyword evidence="3" id="KW-1185">Reference proteome</keyword>
<evidence type="ECO:0000313" key="2">
    <source>
        <dbReference type="EMBL" id="PWQ95590.1"/>
    </source>
</evidence>
<protein>
    <submittedName>
        <fullName evidence="2">Uncharacterized protein</fullName>
    </submittedName>
</protein>
<feature type="transmembrane region" description="Helical" evidence="1">
    <location>
        <begin position="163"/>
        <end position="180"/>
    </location>
</feature>
<evidence type="ECO:0000313" key="3">
    <source>
        <dbReference type="Proteomes" id="UP000245539"/>
    </source>
</evidence>
<feature type="transmembrane region" description="Helical" evidence="1">
    <location>
        <begin position="119"/>
        <end position="143"/>
    </location>
</feature>
<evidence type="ECO:0000256" key="1">
    <source>
        <dbReference type="SAM" id="Phobius"/>
    </source>
</evidence>
<gene>
    <name evidence="2" type="ORF">DKW60_14320</name>
</gene>
<reference evidence="2 3" key="1">
    <citation type="submission" date="2018-05" db="EMBL/GenBank/DDBJ databases">
        <title>Leucothrix arctica sp. nov., isolated from Arctic seawater.</title>
        <authorList>
            <person name="Choi A."/>
            <person name="Baek K."/>
        </authorList>
    </citation>
    <scope>NUCLEOTIDE SEQUENCE [LARGE SCALE GENOMIC DNA]</scope>
    <source>
        <strain evidence="2 3">JCM 18388</strain>
    </source>
</reference>
<sequence length="181" mass="20941">MNQAVTSILMMINHLYKTCYTLVKSASSKSISSLKVDTLEFLMDSKYQKLQKVQRGSLSLRRIKKYIALYGVGFFFWVAHLWQLLLVQLKYIDETTSHWSWRWTVGLFQGDPPPKVYPIVYAIDTIGFILFLLGLTYTVYWIYADCYCESVETQQEVSFAKHLGIAAVVNVITYAILRLVI</sequence>
<comment type="caution">
    <text evidence="2">The sequence shown here is derived from an EMBL/GenBank/DDBJ whole genome shotgun (WGS) entry which is preliminary data.</text>
</comment>
<dbReference type="Proteomes" id="UP000245539">
    <property type="component" value="Unassembled WGS sequence"/>
</dbReference>
<name>A0A317CH15_9GAMM</name>